<evidence type="ECO:0000259" key="2">
    <source>
        <dbReference type="PROSITE" id="PS01179"/>
    </source>
</evidence>
<feature type="domain" description="PID" evidence="2">
    <location>
        <begin position="55"/>
        <end position="174"/>
    </location>
</feature>
<organism evidence="3 4">
    <name type="scientific">Capsaspora owczarzaki (strain ATCC 30864)</name>
    <dbReference type="NCBI Taxonomy" id="595528"/>
    <lineage>
        <taxon>Eukaryota</taxon>
        <taxon>Filasterea</taxon>
        <taxon>Capsaspora</taxon>
    </lineage>
</organism>
<dbReference type="EMBL" id="KE346363">
    <property type="protein sequence ID" value="KJE92353.1"/>
    <property type="molecule type" value="Genomic_DNA"/>
</dbReference>
<dbReference type="Pfam" id="PF00640">
    <property type="entry name" value="PID"/>
    <property type="match status" value="1"/>
</dbReference>
<dbReference type="SMART" id="SM00462">
    <property type="entry name" value="PTB"/>
    <property type="match status" value="1"/>
</dbReference>
<dbReference type="Proteomes" id="UP000008743">
    <property type="component" value="Unassembled WGS sequence"/>
</dbReference>
<feature type="compositionally biased region" description="Low complexity" evidence="1">
    <location>
        <begin position="204"/>
        <end position="219"/>
    </location>
</feature>
<proteinExistence type="predicted"/>
<feature type="region of interest" description="Disordered" evidence="1">
    <location>
        <begin position="204"/>
        <end position="260"/>
    </location>
</feature>
<dbReference type="CDD" id="cd00934">
    <property type="entry name" value="PTB"/>
    <property type="match status" value="1"/>
</dbReference>
<sequence length="260" mass="28233">MSLSVDEDPEKRKRTSSVGRFFENFKHRHENYGKLERTSSVEDIMKVRSPEGRVFNVVYYGTMEADESTGKAVTARALQFVEQNPSKRKMTMKVSTQGITLVDVETKITVEAHMLHHISQCAYDTSPDHYKLISYIAFNKEKSKYFCHVFKHEPTAAAIHEAISVAFEEAFKNYSANKKAATPAAPAAATAPLTTAASAASAAGSSPAASAPRSTPSLTVSNGEDGFDGLARQRTASGSGRPPVRQPSPTPVSTGNLIEF</sequence>
<evidence type="ECO:0000313" key="4">
    <source>
        <dbReference type="Proteomes" id="UP000008743"/>
    </source>
</evidence>
<name>A0A0D2WP44_CAPO3</name>
<evidence type="ECO:0000256" key="1">
    <source>
        <dbReference type="SAM" id="MobiDB-lite"/>
    </source>
</evidence>
<dbReference type="eggNOG" id="KOG3536">
    <property type="taxonomic scope" value="Eukaryota"/>
</dbReference>
<accession>A0A0D2WP44</accession>
<dbReference type="OrthoDB" id="9999955at2759"/>
<protein>
    <recommendedName>
        <fullName evidence="2">PID domain-containing protein</fullName>
    </recommendedName>
</protein>
<reference evidence="4" key="1">
    <citation type="submission" date="2011-02" db="EMBL/GenBank/DDBJ databases">
        <title>The Genome Sequence of Capsaspora owczarzaki ATCC 30864.</title>
        <authorList>
            <person name="Russ C."/>
            <person name="Cuomo C."/>
            <person name="Burger G."/>
            <person name="Gray M.W."/>
            <person name="Holland P.W.H."/>
            <person name="King N."/>
            <person name="Lang F.B.F."/>
            <person name="Roger A.J."/>
            <person name="Ruiz-Trillo I."/>
            <person name="Young S.K."/>
            <person name="Zeng Q."/>
            <person name="Gargeya S."/>
            <person name="Alvarado L."/>
            <person name="Berlin A."/>
            <person name="Chapman S.B."/>
            <person name="Chen Z."/>
            <person name="Freedman E."/>
            <person name="Gellesch M."/>
            <person name="Goldberg J."/>
            <person name="Griggs A."/>
            <person name="Gujja S."/>
            <person name="Heilman E."/>
            <person name="Heiman D."/>
            <person name="Howarth C."/>
            <person name="Mehta T."/>
            <person name="Neiman D."/>
            <person name="Pearson M."/>
            <person name="Roberts A."/>
            <person name="Saif S."/>
            <person name="Shea T."/>
            <person name="Shenoy N."/>
            <person name="Sisk P."/>
            <person name="Stolte C."/>
            <person name="Sykes S."/>
            <person name="White J."/>
            <person name="Yandava C."/>
            <person name="Haas B."/>
            <person name="Nusbaum C."/>
            <person name="Birren B."/>
        </authorList>
    </citation>
    <scope>NUCLEOTIDE SEQUENCE</scope>
    <source>
        <strain evidence="4">ATCC 30864</strain>
    </source>
</reference>
<dbReference type="STRING" id="595528.A0A0D2WP44"/>
<keyword evidence="4" id="KW-1185">Reference proteome</keyword>
<dbReference type="RefSeq" id="XP_004364177.1">
    <property type="nucleotide sequence ID" value="XM_004364120.2"/>
</dbReference>
<dbReference type="PANTHER" id="PTHR11232">
    <property type="entry name" value="PHOSPHOTYROSINE INTERACTION DOMAIN-CONTAINING FAMILY MEMBER"/>
    <property type="match status" value="1"/>
</dbReference>
<dbReference type="PhylomeDB" id="A0A0D2WP44"/>
<dbReference type="AlphaFoldDB" id="A0A0D2WP44"/>
<dbReference type="InParanoid" id="A0A0D2WP44"/>
<dbReference type="PANTHER" id="PTHR11232:SF45">
    <property type="entry name" value="GENE 7694-RELATED"/>
    <property type="match status" value="1"/>
</dbReference>
<feature type="compositionally biased region" description="Polar residues" evidence="1">
    <location>
        <begin position="251"/>
        <end position="260"/>
    </location>
</feature>
<dbReference type="PROSITE" id="PS01179">
    <property type="entry name" value="PID"/>
    <property type="match status" value="1"/>
</dbReference>
<dbReference type="SUPFAM" id="SSF50729">
    <property type="entry name" value="PH domain-like"/>
    <property type="match status" value="1"/>
</dbReference>
<dbReference type="InterPro" id="IPR051133">
    <property type="entry name" value="Adapter_Engulfment-Domain"/>
</dbReference>
<dbReference type="InterPro" id="IPR011993">
    <property type="entry name" value="PH-like_dom_sf"/>
</dbReference>
<gene>
    <name evidence="3" type="ORF">CAOG_003338</name>
</gene>
<evidence type="ECO:0000313" key="3">
    <source>
        <dbReference type="EMBL" id="KJE92353.1"/>
    </source>
</evidence>
<dbReference type="Gene3D" id="2.30.29.30">
    <property type="entry name" value="Pleckstrin-homology domain (PH domain)/Phosphotyrosine-binding domain (PTB)"/>
    <property type="match status" value="1"/>
</dbReference>
<dbReference type="InterPro" id="IPR006020">
    <property type="entry name" value="PTB/PI_dom"/>
</dbReference>